<evidence type="ECO:0000259" key="3">
    <source>
        <dbReference type="PROSITE" id="PS50075"/>
    </source>
</evidence>
<dbReference type="SMR" id="Q67G32"/>
<name>Q67G32_9ACTN</name>
<dbReference type="PROSITE" id="PS50075">
    <property type="entry name" value="CARRIER"/>
    <property type="match status" value="1"/>
</dbReference>
<dbReference type="InterPro" id="IPR006162">
    <property type="entry name" value="Ppantetheine_attach_site"/>
</dbReference>
<dbReference type="Pfam" id="PF03364">
    <property type="entry name" value="Polyketide_cyc"/>
    <property type="match status" value="1"/>
</dbReference>
<dbReference type="InterPro" id="IPR023393">
    <property type="entry name" value="START-like_dom_sf"/>
</dbReference>
<accession>Q67G32</accession>
<dbReference type="InterPro" id="IPR009081">
    <property type="entry name" value="PP-bd_ACP"/>
</dbReference>
<dbReference type="AlphaFoldDB" id="Q67G32"/>
<evidence type="ECO:0000256" key="1">
    <source>
        <dbReference type="ARBA" id="ARBA00022450"/>
    </source>
</evidence>
<protein>
    <submittedName>
        <fullName evidence="4">Putative bifunctional cyclase dehydratase and ACP fusion</fullName>
    </submittedName>
</protein>
<sequence length="319" mass="34931">MGGSWTLEERGEGCTVVLDHHYRAVDDDPARLARIARAVEHNSTVELDNLRRAVLRAGQEPELLFEFADTETVSGPPEEVYAFLYDAAKWPERIPHVAHVEVREDVLGLQHLRMDTRAPDGSVHTTVSGRVCEPGRRIVYKQTTLPPVLQAHNGEWLVEETGDGAVRVTARHQVILDPEGIAGLAEPPESLAAARDAVREALGANSRATMARARAFAEANRPRTPRHHTKGNTAMAELTLDELKRFLLSAAGDDESVELSGDILHVRLVDLGFDSLAVIDTLGRLERHFGVKLPEEATTEVETPADLLAAVNRQVAEAA</sequence>
<keyword evidence="1" id="KW-0596">Phosphopantetheine</keyword>
<dbReference type="PROSITE" id="PS00012">
    <property type="entry name" value="PHOSPHOPANTETHEINE"/>
    <property type="match status" value="1"/>
</dbReference>
<feature type="domain" description="Carrier" evidence="3">
    <location>
        <begin position="234"/>
        <end position="315"/>
    </location>
</feature>
<keyword evidence="2" id="KW-0597">Phosphoprotein</keyword>
<dbReference type="InterPro" id="IPR036736">
    <property type="entry name" value="ACP-like_sf"/>
</dbReference>
<dbReference type="SUPFAM" id="SSF47336">
    <property type="entry name" value="ACP-like"/>
    <property type="match status" value="1"/>
</dbReference>
<dbReference type="Gene3D" id="1.10.1200.10">
    <property type="entry name" value="ACP-like"/>
    <property type="match status" value="1"/>
</dbReference>
<dbReference type="Pfam" id="PF00550">
    <property type="entry name" value="PP-binding"/>
    <property type="match status" value="1"/>
</dbReference>
<organism evidence="4">
    <name type="scientific">Streptomyces griseoruber</name>
    <dbReference type="NCBI Taxonomy" id="1943"/>
    <lineage>
        <taxon>Bacteria</taxon>
        <taxon>Bacillati</taxon>
        <taxon>Actinomycetota</taxon>
        <taxon>Actinomycetes</taxon>
        <taxon>Kitasatosporales</taxon>
        <taxon>Streptomycetaceae</taxon>
        <taxon>Streptomyces</taxon>
    </lineage>
</organism>
<dbReference type="CDD" id="cd08861">
    <property type="entry name" value="OtcD1_ARO-CYC_like"/>
    <property type="match status" value="1"/>
</dbReference>
<dbReference type="InterPro" id="IPR005031">
    <property type="entry name" value="COQ10_START"/>
</dbReference>
<evidence type="ECO:0000256" key="2">
    <source>
        <dbReference type="ARBA" id="ARBA00022553"/>
    </source>
</evidence>
<proteinExistence type="predicted"/>
<dbReference type="SUPFAM" id="SSF55961">
    <property type="entry name" value="Bet v1-like"/>
    <property type="match status" value="2"/>
</dbReference>
<dbReference type="EMBL" id="AY196994">
    <property type="protein sequence ID" value="AAP85360.1"/>
    <property type="molecule type" value="Genomic_DNA"/>
</dbReference>
<dbReference type="Gene3D" id="3.30.530.20">
    <property type="match status" value="2"/>
</dbReference>
<evidence type="ECO:0000313" key="4">
    <source>
        <dbReference type="EMBL" id="AAP85360.1"/>
    </source>
</evidence>
<reference evidence="4" key="1">
    <citation type="journal article" date="2004" name="Chem. Biol.">
        <title>The hedamycin locus implicates a novel aromatic PKS priming mechanism.</title>
        <authorList>
            <person name="Bililign T."/>
            <person name="Hyun C.G."/>
            <person name="Williams J.S."/>
            <person name="Czisny A.M."/>
            <person name="Thorson J.S."/>
        </authorList>
    </citation>
    <scope>NUCLEOTIDE SEQUENCE</scope>
</reference>